<dbReference type="AlphaFoldDB" id="A0A0F7IFL9"/>
<dbReference type="Proteomes" id="UP000034723">
    <property type="component" value="Chromosome"/>
</dbReference>
<dbReference type="PANTHER" id="PTHR11040">
    <property type="entry name" value="ZINC/IRON TRANSPORTER"/>
    <property type="match status" value="1"/>
</dbReference>
<feature type="transmembrane region" description="Helical" evidence="8">
    <location>
        <begin position="234"/>
        <end position="253"/>
    </location>
</feature>
<gene>
    <name evidence="9" type="ORF">GAH_01003</name>
</gene>
<feature type="transmembrane region" description="Helical" evidence="8">
    <location>
        <begin position="202"/>
        <end position="222"/>
    </location>
</feature>
<evidence type="ECO:0000256" key="1">
    <source>
        <dbReference type="ARBA" id="ARBA00004651"/>
    </source>
</evidence>
<feature type="transmembrane region" description="Helical" evidence="8">
    <location>
        <begin position="70"/>
        <end position="88"/>
    </location>
</feature>
<feature type="transmembrane region" description="Helical" evidence="8">
    <location>
        <begin position="36"/>
        <end position="58"/>
    </location>
</feature>
<proteinExistence type="inferred from homology"/>
<organism evidence="9 10">
    <name type="scientific">Geoglobus ahangari</name>
    <dbReference type="NCBI Taxonomy" id="113653"/>
    <lineage>
        <taxon>Archaea</taxon>
        <taxon>Methanobacteriati</taxon>
        <taxon>Methanobacteriota</taxon>
        <taxon>Archaeoglobi</taxon>
        <taxon>Archaeoglobales</taxon>
        <taxon>Archaeoglobaceae</taxon>
        <taxon>Geoglobus</taxon>
    </lineage>
</organism>
<accession>A0A0F7IFL9</accession>
<comment type="similarity">
    <text evidence="2">Belongs to the ZIP transporter (TC 2.A.5) family.</text>
</comment>
<dbReference type="RefSeq" id="WP_048095042.1">
    <property type="nucleotide sequence ID" value="NZ_CP011267.1"/>
</dbReference>
<reference evidence="9 10" key="1">
    <citation type="submission" date="2015-04" db="EMBL/GenBank/DDBJ databases">
        <title>The complete genome sequence of the hyperthermophilic, obligate iron-reducing archaeon Geoglobus ahangari strain 234T.</title>
        <authorList>
            <person name="Manzella M.P."/>
            <person name="Holmes D.E."/>
            <person name="Rocheleau J.M."/>
            <person name="Chung A."/>
            <person name="Reguera G."/>
            <person name="Kashefi K."/>
        </authorList>
    </citation>
    <scope>NUCLEOTIDE SEQUENCE [LARGE SCALE GENOMIC DNA]</scope>
    <source>
        <strain evidence="9 10">234</strain>
    </source>
</reference>
<dbReference type="HOGENOM" id="CLU_015114_1_2_2"/>
<evidence type="ECO:0000256" key="2">
    <source>
        <dbReference type="ARBA" id="ARBA00006939"/>
    </source>
</evidence>
<dbReference type="InterPro" id="IPR003689">
    <property type="entry name" value="ZIP"/>
</dbReference>
<keyword evidence="7 8" id="KW-0472">Membrane</keyword>
<dbReference type="PANTHER" id="PTHR11040:SF211">
    <property type="entry name" value="ZINC TRANSPORTER ZIP11"/>
    <property type="match status" value="1"/>
</dbReference>
<dbReference type="EMBL" id="CP011267">
    <property type="protein sequence ID" value="AKG91673.1"/>
    <property type="molecule type" value="Genomic_DNA"/>
</dbReference>
<evidence type="ECO:0000256" key="4">
    <source>
        <dbReference type="ARBA" id="ARBA00022692"/>
    </source>
</evidence>
<dbReference type="KEGG" id="gah:GAH_01003"/>
<evidence type="ECO:0000313" key="9">
    <source>
        <dbReference type="EMBL" id="AKG91673.1"/>
    </source>
</evidence>
<evidence type="ECO:0000256" key="5">
    <source>
        <dbReference type="ARBA" id="ARBA00022833"/>
    </source>
</evidence>
<keyword evidence="5" id="KW-0862">Zinc</keyword>
<protein>
    <submittedName>
        <fullName evidence="9">Putative divalent heavy-metal cations transporter</fullName>
    </submittedName>
</protein>
<dbReference type="GO" id="GO:0005886">
    <property type="term" value="C:plasma membrane"/>
    <property type="evidence" value="ECO:0007669"/>
    <property type="project" value="UniProtKB-SubCell"/>
</dbReference>
<dbReference type="STRING" id="113653.GAH_01003"/>
<feature type="transmembrane region" description="Helical" evidence="8">
    <location>
        <begin position="108"/>
        <end position="125"/>
    </location>
</feature>
<feature type="transmembrane region" description="Helical" evidence="8">
    <location>
        <begin position="175"/>
        <end position="196"/>
    </location>
</feature>
<evidence type="ECO:0000256" key="8">
    <source>
        <dbReference type="SAM" id="Phobius"/>
    </source>
</evidence>
<sequence length="254" mass="26444">MQDPVILALMAGMFTLALTAVGSSASLFFRGESQKLLDAMLGFAAGIMISASFFSLLMPAIEHSSHLPHPWFPAVAGFLAGGVFLKLIDSAVPHVHFETGKAEGPKSGLSKLTLFALAVAIHNIPEGMAVGVAFGGESLSAALALTLGIGIQNIPEGFAISVPLRFAGYGRWRSFLYGTLSAVVEPVFAVFGAYAVTHISPILPYALSFAAGAMIYVVIEDVIPEAESHGNEDVATMCAIAGFAVMMLLDLGLG</sequence>
<dbReference type="PATRIC" id="fig|113653.22.peg.1001"/>
<name>A0A0F7IFL9_9EURY</name>
<evidence type="ECO:0000256" key="3">
    <source>
        <dbReference type="ARBA" id="ARBA00022475"/>
    </source>
</evidence>
<dbReference type="GeneID" id="24803578"/>
<keyword evidence="3" id="KW-1003">Cell membrane</keyword>
<evidence type="ECO:0000256" key="6">
    <source>
        <dbReference type="ARBA" id="ARBA00022989"/>
    </source>
</evidence>
<feature type="transmembrane region" description="Helical" evidence="8">
    <location>
        <begin position="6"/>
        <end position="29"/>
    </location>
</feature>
<dbReference type="GO" id="GO:0005385">
    <property type="term" value="F:zinc ion transmembrane transporter activity"/>
    <property type="evidence" value="ECO:0007669"/>
    <property type="project" value="TreeGrafter"/>
</dbReference>
<evidence type="ECO:0000256" key="7">
    <source>
        <dbReference type="ARBA" id="ARBA00023136"/>
    </source>
</evidence>
<keyword evidence="6 8" id="KW-1133">Transmembrane helix</keyword>
<keyword evidence="10" id="KW-1185">Reference proteome</keyword>
<dbReference type="Pfam" id="PF02535">
    <property type="entry name" value="Zip"/>
    <property type="match status" value="1"/>
</dbReference>
<comment type="subcellular location">
    <subcellularLocation>
        <location evidence="1">Cell membrane</location>
        <topology evidence="1">Multi-pass membrane protein</topology>
    </subcellularLocation>
</comment>
<evidence type="ECO:0000313" key="10">
    <source>
        <dbReference type="Proteomes" id="UP000034723"/>
    </source>
</evidence>
<keyword evidence="4 8" id="KW-0812">Transmembrane</keyword>
<dbReference type="OrthoDB" id="11839at2157"/>
<dbReference type="InParanoid" id="A0A0F7IFL9"/>